<gene>
    <name evidence="3" type="ORF">OVA965_LOCUS4292</name>
    <name evidence="4" type="ORF">TMI583_LOCUS4290</name>
</gene>
<dbReference type="EMBL" id="CAJNOK010001109">
    <property type="protein sequence ID" value="CAF0794086.1"/>
    <property type="molecule type" value="Genomic_DNA"/>
</dbReference>
<sequence>MDASSSTQVLTGPAQQRRKSHGNQGLRRYRRRCCIRGMNEAETVQKLKKKIEQRFPYSRLQLLDRQFYLDLDRHKWQSYFDIGSQHQLWPISSFRKQLLRRRQRSSASKKNTVDVCPQVILDVGHVPLNAAQLKYLSRGPGYIRPNQSSLRPYHRQMNRVKKEETELMNKILKFFSENHYMPRSLPIFKQYAAQLHDCLVLRYTASLSFTDQIQARREFNLTKLIRRKFKRNKLILRETDRSGVFHVGRASDYEKKAAMYRIKTGAYEELPSNPFDEIFTKVEGTPLRPISNTKRAATTGISKYLDQIIRPLFDKYAKSTTIVDGVDLLDKLQRYIAAGYLTASTLFVTFDIIDLYTMLPQEEALAILAEFLHEHGCEKVEKISIETIKYYRQVIGGAMGSPFILTLANIFMWKWEKQTILSKISNVEVYGRYIDDSFYTSNETAEKVQEILETANRLHPNIKLTWKISKAVSFLDLCISNNDGHLWSSVYHKPRSEPSLVPFLSDHPRHVFRNIVHTALMRAIRYSSSFELFDDEQRSIRLLLLYNG</sequence>
<dbReference type="Proteomes" id="UP000682733">
    <property type="component" value="Unassembled WGS sequence"/>
</dbReference>
<evidence type="ECO:0000313" key="4">
    <source>
        <dbReference type="EMBL" id="CAF3576944.1"/>
    </source>
</evidence>
<dbReference type="Pfam" id="PF26215">
    <property type="entry name" value="HTH_animal"/>
    <property type="match status" value="1"/>
</dbReference>
<feature type="domain" description="Reverse transcriptase" evidence="2">
    <location>
        <begin position="251"/>
        <end position="492"/>
    </location>
</feature>
<feature type="compositionally biased region" description="Basic residues" evidence="1">
    <location>
        <begin position="16"/>
        <end position="26"/>
    </location>
</feature>
<dbReference type="PANTHER" id="PTHR21301">
    <property type="entry name" value="REVERSE TRANSCRIPTASE"/>
    <property type="match status" value="1"/>
</dbReference>
<comment type="caution">
    <text evidence="3">The sequence shown here is derived from an EMBL/GenBank/DDBJ whole genome shotgun (WGS) entry which is preliminary data.</text>
</comment>
<dbReference type="EMBL" id="CAJOBA010001109">
    <property type="protein sequence ID" value="CAF3576944.1"/>
    <property type="molecule type" value="Genomic_DNA"/>
</dbReference>
<feature type="region of interest" description="Disordered" evidence="1">
    <location>
        <begin position="1"/>
        <end position="26"/>
    </location>
</feature>
<reference evidence="3" key="1">
    <citation type="submission" date="2021-02" db="EMBL/GenBank/DDBJ databases">
        <authorList>
            <person name="Nowell W R."/>
        </authorList>
    </citation>
    <scope>NUCLEOTIDE SEQUENCE</scope>
</reference>
<dbReference type="PROSITE" id="PS50878">
    <property type="entry name" value="RT_POL"/>
    <property type="match status" value="1"/>
</dbReference>
<dbReference type="AlphaFoldDB" id="A0A8S2D3C4"/>
<name>A0A8S2D3C4_9BILA</name>
<organism evidence="3 5">
    <name type="scientific">Didymodactylos carnosus</name>
    <dbReference type="NCBI Taxonomy" id="1234261"/>
    <lineage>
        <taxon>Eukaryota</taxon>
        <taxon>Metazoa</taxon>
        <taxon>Spiralia</taxon>
        <taxon>Gnathifera</taxon>
        <taxon>Rotifera</taxon>
        <taxon>Eurotatoria</taxon>
        <taxon>Bdelloidea</taxon>
        <taxon>Philodinida</taxon>
        <taxon>Philodinidae</taxon>
        <taxon>Didymodactylos</taxon>
    </lineage>
</organism>
<evidence type="ECO:0000259" key="2">
    <source>
        <dbReference type="PROSITE" id="PS50878"/>
    </source>
</evidence>
<feature type="compositionally biased region" description="Polar residues" evidence="1">
    <location>
        <begin position="1"/>
        <end position="14"/>
    </location>
</feature>
<dbReference type="PANTHER" id="PTHR21301:SF10">
    <property type="entry name" value="REVERSE TRANSCRIPTASE DOMAIN-CONTAINING PROTEIN"/>
    <property type="match status" value="1"/>
</dbReference>
<dbReference type="InterPro" id="IPR058912">
    <property type="entry name" value="HTH_animal"/>
</dbReference>
<dbReference type="Proteomes" id="UP000677228">
    <property type="component" value="Unassembled WGS sequence"/>
</dbReference>
<protein>
    <recommendedName>
        <fullName evidence="2">Reverse transcriptase domain-containing protein</fullName>
    </recommendedName>
</protein>
<accession>A0A8S2D3C4</accession>
<proteinExistence type="predicted"/>
<dbReference type="InterPro" id="IPR000477">
    <property type="entry name" value="RT_dom"/>
</dbReference>
<evidence type="ECO:0000313" key="5">
    <source>
        <dbReference type="Proteomes" id="UP000677228"/>
    </source>
</evidence>
<evidence type="ECO:0000256" key="1">
    <source>
        <dbReference type="SAM" id="MobiDB-lite"/>
    </source>
</evidence>
<evidence type="ECO:0000313" key="3">
    <source>
        <dbReference type="EMBL" id="CAF0794086.1"/>
    </source>
</evidence>